<evidence type="ECO:0000313" key="5">
    <source>
        <dbReference type="Proteomes" id="UP000693946"/>
    </source>
</evidence>
<evidence type="ECO:0000259" key="3">
    <source>
        <dbReference type="Pfam" id="PF14951"/>
    </source>
</evidence>
<sequence>MSHRKRKKYPRDLQCVLFPDDVIDGAPRMKREPSSLSSGSSAKSWEKCGGSFLESPVVKNLKSSGRTLSAIRKLSPALVQTSGLQCNEDPVQITWSSSDGEQSDTETQKQHLTRVSALQQRPHRPSAPIRSYTREPCLLSSDKDDLPVIDSDSNLDESDKDAEEDSGQQISDCESESSDGQKKLIPKSTNVAELEISGYVSDGENIGDSVTPSRLDSESFPLQTVEGSRRSVSDWVRSAQAMLQTPQKLLVRQSKTPEDSAKKKRKFQRGGLAERLNQLQCRQRSAVSLWRHQSISDTSSTTAATVDRPGVLMLEVLEVRKECSMQLALCEPNQPHGEGHQHSNSVPEDRTRVLVLFNRETAAQLIPASRDIIHIYPPWQRLSMEGFTYDIILNTHFSQKVFRDSKPAAMPVSRSLLTADKCMPYYLGKMFGVVEVCRNTEVAVPSTLSRFGGWRDLTGHCLSLLEAIEGLGQAGSVGQDIEVVVQRVFSNPVPDCSAVSIVKPRVPSRSSTAPPPAERGKTRLCVLVQDSCGMFSVVQLHLLPCKDDVLHYCQKWQGKTCVLRGIKVVQRVTREKRTRLFSLIDSLWPPVLPLRDHGNTPSTSTEIRAAGPAPSFCYLLSGQESSVEPTEGQSVSTLYVAPARQTLRDIVQSEVKPGRCSFVATVIYKKVQSCDVGQGEVWLVLTDPSLQEEQPDRPCRRTVTLCVSTSCVLTSSILEALHSPAACWLSFRDAIKEHGVLLCVEHSVIEVCSEGSLQSTTRPEILSQLLTEPRAKTLPQPVRLDPLSLETTPNSLCTLSGVIVGVDEDTAYSWPACNVCGSDNLEVSAERHQNFYCVTCKLVVDKPDTKVQLEVFLSSSLSNCTLKVKLQKKTVMSILNAAALEGNEFPGYDVENVLGKEVGPLAVYVRVIIKKPAPWIGLEEICL</sequence>
<comment type="caution">
    <text evidence="4">The sequence shown here is derived from an EMBL/GenBank/DDBJ whole genome shotgun (WGS) entry which is preliminary data.</text>
</comment>
<feature type="compositionally biased region" description="Acidic residues" evidence="1">
    <location>
        <begin position="153"/>
        <end position="166"/>
    </location>
</feature>
<feature type="domain" description="DUF4502" evidence="2">
    <location>
        <begin position="5"/>
        <end position="382"/>
    </location>
</feature>
<name>A0AAV6T5U7_SOLSE</name>
<feature type="region of interest" description="Disordered" evidence="1">
    <location>
        <begin position="201"/>
        <end position="222"/>
    </location>
</feature>
<feature type="region of interest" description="Disordered" evidence="1">
    <location>
        <begin position="22"/>
        <end position="44"/>
    </location>
</feature>
<gene>
    <name evidence="4" type="ORF">JOB18_016817</name>
</gene>
<dbReference type="EMBL" id="JAGKHQ010000001">
    <property type="protein sequence ID" value="KAG7524775.1"/>
    <property type="molecule type" value="Genomic_DNA"/>
</dbReference>
<protein>
    <recommendedName>
        <fullName evidence="6">Scaffold protein involved in DNA repair</fullName>
    </recommendedName>
</protein>
<reference evidence="4 5" key="1">
    <citation type="journal article" date="2021" name="Sci. Rep.">
        <title>Chromosome anchoring in Senegalese sole (Solea senegalensis) reveals sex-associated markers and genome rearrangements in flatfish.</title>
        <authorList>
            <person name="Guerrero-Cozar I."/>
            <person name="Gomez-Garrido J."/>
            <person name="Berbel C."/>
            <person name="Martinez-Blanch J.F."/>
            <person name="Alioto T."/>
            <person name="Claros M.G."/>
            <person name="Gagnaire P.A."/>
            <person name="Manchado M."/>
        </authorList>
    </citation>
    <scope>NUCLEOTIDE SEQUENCE [LARGE SCALE GENOMIC DNA]</scope>
    <source>
        <strain evidence="4">Sse05_10M</strain>
    </source>
</reference>
<dbReference type="Pfam" id="PF14951">
    <property type="entry name" value="DUF4503"/>
    <property type="match status" value="1"/>
</dbReference>
<proteinExistence type="predicted"/>
<dbReference type="InterPro" id="IPR053054">
    <property type="entry name" value="DNA_repair-scaffolding"/>
</dbReference>
<dbReference type="Pfam" id="PF14950">
    <property type="entry name" value="DUF4502"/>
    <property type="match status" value="1"/>
</dbReference>
<feature type="region of interest" description="Disordered" evidence="1">
    <location>
        <begin position="93"/>
        <end position="186"/>
    </location>
</feature>
<dbReference type="GO" id="GO:0000724">
    <property type="term" value="P:double-strand break repair via homologous recombination"/>
    <property type="evidence" value="ECO:0007669"/>
    <property type="project" value="TreeGrafter"/>
</dbReference>
<feature type="domain" description="DUF4503" evidence="3">
    <location>
        <begin position="529"/>
        <end position="927"/>
    </location>
</feature>
<evidence type="ECO:0000256" key="1">
    <source>
        <dbReference type="SAM" id="MobiDB-lite"/>
    </source>
</evidence>
<dbReference type="InterPro" id="IPR028026">
    <property type="entry name" value="DUF4502"/>
</dbReference>
<dbReference type="PANTHER" id="PTHR34347:SF1">
    <property type="entry name" value="DNA REPAIR-SCAFFOLDING PROTEIN"/>
    <property type="match status" value="1"/>
</dbReference>
<feature type="compositionally biased region" description="Low complexity" evidence="1">
    <location>
        <begin position="34"/>
        <end position="43"/>
    </location>
</feature>
<dbReference type="InterPro" id="IPR028032">
    <property type="entry name" value="DUF4503"/>
</dbReference>
<evidence type="ECO:0000259" key="2">
    <source>
        <dbReference type="Pfam" id="PF14950"/>
    </source>
</evidence>
<dbReference type="Proteomes" id="UP000693946">
    <property type="component" value="Linkage Group LG1"/>
</dbReference>
<accession>A0AAV6T5U7</accession>
<dbReference type="GO" id="GO:0070202">
    <property type="term" value="P:regulation of establishment of protein localization to chromosome"/>
    <property type="evidence" value="ECO:0007669"/>
    <property type="project" value="TreeGrafter"/>
</dbReference>
<evidence type="ECO:0000313" key="4">
    <source>
        <dbReference type="EMBL" id="KAG7524775.1"/>
    </source>
</evidence>
<keyword evidence="5" id="KW-1185">Reference proteome</keyword>
<dbReference type="AlphaFoldDB" id="A0AAV6T5U7"/>
<organism evidence="4 5">
    <name type="scientific">Solea senegalensis</name>
    <name type="common">Senegalese sole</name>
    <dbReference type="NCBI Taxonomy" id="28829"/>
    <lineage>
        <taxon>Eukaryota</taxon>
        <taxon>Metazoa</taxon>
        <taxon>Chordata</taxon>
        <taxon>Craniata</taxon>
        <taxon>Vertebrata</taxon>
        <taxon>Euteleostomi</taxon>
        <taxon>Actinopterygii</taxon>
        <taxon>Neopterygii</taxon>
        <taxon>Teleostei</taxon>
        <taxon>Neoteleostei</taxon>
        <taxon>Acanthomorphata</taxon>
        <taxon>Carangaria</taxon>
        <taxon>Pleuronectiformes</taxon>
        <taxon>Pleuronectoidei</taxon>
        <taxon>Soleidae</taxon>
        <taxon>Solea</taxon>
    </lineage>
</organism>
<evidence type="ECO:0008006" key="6">
    <source>
        <dbReference type="Google" id="ProtNLM"/>
    </source>
</evidence>
<dbReference type="GO" id="GO:0005654">
    <property type="term" value="C:nucleoplasm"/>
    <property type="evidence" value="ECO:0007669"/>
    <property type="project" value="TreeGrafter"/>
</dbReference>
<dbReference type="PANTHER" id="PTHR34347">
    <property type="entry name" value="DNA REPAIR-SCAFFOLDING PROTEIN SPIDR"/>
    <property type="match status" value="1"/>
</dbReference>
<dbReference type="GO" id="GO:0000228">
    <property type="term" value="C:nuclear chromosome"/>
    <property type="evidence" value="ECO:0007669"/>
    <property type="project" value="TreeGrafter"/>
</dbReference>
<feature type="compositionally biased region" description="Polar residues" evidence="1">
    <location>
        <begin position="208"/>
        <end position="222"/>
    </location>
</feature>